<organism evidence="4 5">
    <name type="scientific">Streptomyces canarius</name>
    <dbReference type="NCBI Taxonomy" id="285453"/>
    <lineage>
        <taxon>Bacteria</taxon>
        <taxon>Bacillati</taxon>
        <taxon>Actinomycetota</taxon>
        <taxon>Actinomycetes</taxon>
        <taxon>Kitasatosporales</taxon>
        <taxon>Streptomycetaceae</taxon>
        <taxon>Streptomyces</taxon>
    </lineage>
</organism>
<feature type="transmembrane region" description="Helical" evidence="2">
    <location>
        <begin position="673"/>
        <end position="700"/>
    </location>
</feature>
<dbReference type="InterPro" id="IPR010982">
    <property type="entry name" value="Lambda_DNA-bd_dom_sf"/>
</dbReference>
<keyword evidence="2" id="KW-0472">Membrane</keyword>
<comment type="caution">
    <text evidence="4">The sequence shown here is derived from an EMBL/GenBank/DDBJ whole genome shotgun (WGS) entry which is preliminary data.</text>
</comment>
<evidence type="ECO:0000313" key="5">
    <source>
        <dbReference type="Proteomes" id="UP000653644"/>
    </source>
</evidence>
<protein>
    <recommendedName>
        <fullName evidence="3">HTH cro/C1-type domain-containing protein</fullName>
    </recommendedName>
</protein>
<dbReference type="Gene3D" id="3.40.50.300">
    <property type="entry name" value="P-loop containing nucleotide triphosphate hydrolases"/>
    <property type="match status" value="1"/>
</dbReference>
<dbReference type="Gene3D" id="1.10.260.40">
    <property type="entry name" value="lambda repressor-like DNA-binding domains"/>
    <property type="match status" value="1"/>
</dbReference>
<keyword evidence="2" id="KW-1133">Transmembrane helix</keyword>
<evidence type="ECO:0000256" key="2">
    <source>
        <dbReference type="SAM" id="Phobius"/>
    </source>
</evidence>
<evidence type="ECO:0000256" key="1">
    <source>
        <dbReference type="SAM" id="MobiDB-lite"/>
    </source>
</evidence>
<proteinExistence type="predicted"/>
<keyword evidence="5" id="KW-1185">Reference proteome</keyword>
<feature type="transmembrane region" description="Helical" evidence="2">
    <location>
        <begin position="584"/>
        <end position="611"/>
    </location>
</feature>
<feature type="domain" description="HTH cro/C1-type" evidence="3">
    <location>
        <begin position="9"/>
        <end position="65"/>
    </location>
</feature>
<evidence type="ECO:0000313" key="4">
    <source>
        <dbReference type="EMBL" id="GHA69086.1"/>
    </source>
</evidence>
<feature type="transmembrane region" description="Helical" evidence="2">
    <location>
        <begin position="632"/>
        <end position="653"/>
    </location>
</feature>
<dbReference type="InterPro" id="IPR001387">
    <property type="entry name" value="Cro/C1-type_HTH"/>
</dbReference>
<feature type="transmembrane region" description="Helical" evidence="2">
    <location>
        <begin position="789"/>
        <end position="807"/>
    </location>
</feature>
<dbReference type="PROSITE" id="PS50943">
    <property type="entry name" value="HTH_CROC1"/>
    <property type="match status" value="1"/>
</dbReference>
<dbReference type="EMBL" id="BMVN01000068">
    <property type="protein sequence ID" value="GHA69086.1"/>
    <property type="molecule type" value="Genomic_DNA"/>
</dbReference>
<feature type="transmembrane region" description="Helical" evidence="2">
    <location>
        <begin position="499"/>
        <end position="522"/>
    </location>
</feature>
<dbReference type="Proteomes" id="UP000653644">
    <property type="component" value="Unassembled WGS sequence"/>
</dbReference>
<dbReference type="InterPro" id="IPR007111">
    <property type="entry name" value="NACHT_NTPase"/>
</dbReference>
<dbReference type="Pfam" id="PF05729">
    <property type="entry name" value="NACHT"/>
    <property type="match status" value="1"/>
</dbReference>
<gene>
    <name evidence="4" type="ORF">GCM10010345_85850</name>
</gene>
<dbReference type="SUPFAM" id="SSF52540">
    <property type="entry name" value="P-loop containing nucleoside triphosphate hydrolases"/>
    <property type="match status" value="1"/>
</dbReference>
<feature type="region of interest" description="Disordered" evidence="1">
    <location>
        <begin position="883"/>
        <end position="905"/>
    </location>
</feature>
<feature type="transmembrane region" description="Helical" evidence="2">
    <location>
        <begin position="465"/>
        <end position="487"/>
    </location>
</feature>
<dbReference type="SMART" id="SM00530">
    <property type="entry name" value="HTH_XRE"/>
    <property type="match status" value="1"/>
</dbReference>
<dbReference type="Pfam" id="PF13560">
    <property type="entry name" value="HTH_31"/>
    <property type="match status" value="1"/>
</dbReference>
<feature type="transmembrane region" description="Helical" evidence="2">
    <location>
        <begin position="827"/>
        <end position="850"/>
    </location>
</feature>
<dbReference type="RefSeq" id="WP_189894658.1">
    <property type="nucleotide sequence ID" value="NZ_BMVN01000068.1"/>
</dbReference>
<name>A0ABQ3DA60_9ACTN</name>
<evidence type="ECO:0000259" key="3">
    <source>
        <dbReference type="PROSITE" id="PS50943"/>
    </source>
</evidence>
<sequence>MTNEFGPLLRRLRHKAGMTQEALAERTGVDLRTVRELESGERVRPPRVTTVRLLADALGLPPEKHEELVAAASARYAEPVAGQHALVLDETLTDVAELLAHEVTSHWRRQEEQQQIHDPYPLPVHWRPVTEHSDSSRAVRHLLAGDALGRPDLSELFNGFEGIVDVYRRIPAGRLVVLGRSGSGKSTLAVRFVLDHLQSRRHADAVPVLFSIGSWDPTAMTFRDWLTEQLTHNHPFLAARGSGGSSLAAALVEAGWVLPVLDGFDEIADGLRRPVLEALNAMPLPLLLTSRPSAYAAAVRESDVLADAVVVELTDLTLDDLAHYLPRTMGEKPGGNPAVASWGLVLNELRMRPHSRAAANLRAVLTTPLMVALARNVYSYLPAHDPSELLDTERFSNSKALEAHLLGSFTAAVYERFPGRRAHRRYDPERAQHWLGYLAHHMTQLGTSGLEWWRLGHGLRRTTRMLVTVLVICLAVGFVGGPVGVLFVPLGLKLVDGPVAGLLAGLVFGTLYCFVIAVKYELVAPSGVRMKIDGRAREARQRTLRRVAIGLLSGLVLGFGYGFVTPALTGVLWHIGLPAGLRLGLGYGVIYGLAFGMGAGVTFGLLTLFETPIDIWSAVNPVGLLRSSRRTVAFQLLAWAPTFGLLVGLVAGLVDRPLSRVLGPLVWTPSTAFKLGVISGLGVALGYAFSLTAWGQWVVFVRIWLPLTGRLPWSVVTFLEDAHQRGVLRQAGAVYQFRHPELQYHLSRVYSQRHLGQLRDALAEQRQAPQNGEGVEENRMVDARRISPWVIFSIAVAFLLFLSWISIRDILENLQIHGSLGPSDAPAVVTAVVSLATAVGALVGGTLTGLSKYVQARGQAYAEKTRADADMLRALTDARRAVEGLPSLETPPEGGTPSPQPNPSE</sequence>
<keyword evidence="2" id="KW-0812">Transmembrane</keyword>
<dbReference type="InterPro" id="IPR027417">
    <property type="entry name" value="P-loop_NTPase"/>
</dbReference>
<reference evidence="5" key="1">
    <citation type="journal article" date="2019" name="Int. J. Syst. Evol. Microbiol.">
        <title>The Global Catalogue of Microorganisms (GCM) 10K type strain sequencing project: providing services to taxonomists for standard genome sequencing and annotation.</title>
        <authorList>
            <consortium name="The Broad Institute Genomics Platform"/>
            <consortium name="The Broad Institute Genome Sequencing Center for Infectious Disease"/>
            <person name="Wu L."/>
            <person name="Ma J."/>
        </authorList>
    </citation>
    <scope>NUCLEOTIDE SEQUENCE [LARGE SCALE GENOMIC DNA]</scope>
    <source>
        <strain evidence="5">JCM 4733</strain>
    </source>
</reference>
<dbReference type="CDD" id="cd00093">
    <property type="entry name" value="HTH_XRE"/>
    <property type="match status" value="1"/>
</dbReference>
<feature type="transmembrane region" description="Helical" evidence="2">
    <location>
        <begin position="543"/>
        <end position="564"/>
    </location>
</feature>
<accession>A0ABQ3DA60</accession>
<dbReference type="SUPFAM" id="SSF47413">
    <property type="entry name" value="lambda repressor-like DNA-binding domains"/>
    <property type="match status" value="1"/>
</dbReference>